<dbReference type="InterPro" id="IPR016169">
    <property type="entry name" value="FAD-bd_PCMH_sub2"/>
</dbReference>
<dbReference type="Gene3D" id="3.30.465.10">
    <property type="match status" value="1"/>
</dbReference>
<evidence type="ECO:0000259" key="8">
    <source>
        <dbReference type="PROSITE" id="PS51387"/>
    </source>
</evidence>
<dbReference type="InterPro" id="IPR016166">
    <property type="entry name" value="FAD-bd_PCMH"/>
</dbReference>
<dbReference type="Pfam" id="PF02913">
    <property type="entry name" value="FAD-oxidase_C"/>
    <property type="match status" value="1"/>
</dbReference>
<dbReference type="Gene3D" id="1.10.45.10">
    <property type="entry name" value="Vanillyl-alcohol Oxidase, Chain A, domain 4"/>
    <property type="match status" value="1"/>
</dbReference>
<gene>
    <name evidence="9" type="ORF">FRD01_07060</name>
</gene>
<evidence type="ECO:0000256" key="4">
    <source>
        <dbReference type="ARBA" id="ARBA00022827"/>
    </source>
</evidence>
<dbReference type="InterPro" id="IPR016171">
    <property type="entry name" value="Vanillyl_alc_oxidase_C-sub2"/>
</dbReference>
<evidence type="ECO:0000313" key="9">
    <source>
        <dbReference type="EMBL" id="QED27004.1"/>
    </source>
</evidence>
<dbReference type="Pfam" id="PF13183">
    <property type="entry name" value="Fer4_8"/>
    <property type="match status" value="1"/>
</dbReference>
<keyword evidence="7" id="KW-0411">Iron-sulfur</keyword>
<sequence length="963" mass="106942">MALNLAELLEAGLDVRADSLHQKLYAQDASVYEHQPLGVAFPRTADELVNLVALANEARIPLVPRAAGTSLAGQATGPGLVVDTGRHMTRILELNREEGWVRVEPGVILDELNRYLSPFDLFFGPDTSTSNRCMIGGMIGNNSCGSHSILYGNTMAHVLELEVVFADGTREVLKDWSDDELLHHSKRQDALGAGLRELLSIEDTHREEIEANYPPRALVRRNTGYPLDDFIWRTPKNLGRFLCGTEGTLAFTVSAKLNLVAKPKHKILVCAQFHDLIESLEATVLAVSHNPAAVELIDRRILEQTKSHLEHQHNRFFVEGDPDAVLVIEFYRDTVAEAEEAAARLIESLQEKGMGYAWPIVRTPDDKRVWELRKAGLGLLMGVPGDTKAVSVVEDTAVPVENLPAYVKEFQRLMEKYETQSVYHAHASVGELHLRPELNLKDLQDVQKFKDIARETALLVKSFRGSLSGEHGDGRVRSPLIREFFGDEVYELHQRVKSAFDPNNILNPGIIVNAHPIDHHFRVEPGSTPPDLEATFFDWSSDLGFMRALEKCNGAGACRKLPEAGGTMCPSYMATLDEKDSTRGRANIFRQVFLNQPASWMTDEDLAEALDLCLSCKACKSECPASVDMARMKAEFSQHRADAGSQGLRSKFFGNYTALSKLGALLPGLSNAGLKFGPARQVMNHVLKIAPERSIPEFGLERASTWLKRRAPAAHKRSVWLFVDPFTEFNDPHLAKEATLCLEALGFRVDLLPIEDDGRTFISKGMLRQAKALTNQNLQTLRPLLEQSPQKKIVGIEPSALLTLRDETPDLADRELKPVAHDLAKRALLFDEFISEIIDAGDFPDLDHMGEKVVFHGHCHQKALSDLSHTIKLLRLSGYDVEVLKTGCCGMAGSFGYEAEHYELSMKIGELTLFPALRQTDASTWIVATGTSCRHQIKDGVSRDSVHPVQLLSRALRLNSSEP</sequence>
<dbReference type="Proteomes" id="UP000321595">
    <property type="component" value="Chromosome"/>
</dbReference>
<dbReference type="SUPFAM" id="SSF46548">
    <property type="entry name" value="alpha-helical ferredoxin"/>
    <property type="match status" value="1"/>
</dbReference>
<evidence type="ECO:0000256" key="1">
    <source>
        <dbReference type="ARBA" id="ARBA00001974"/>
    </source>
</evidence>
<dbReference type="GO" id="GO:0046872">
    <property type="term" value="F:metal ion binding"/>
    <property type="evidence" value="ECO:0007669"/>
    <property type="project" value="UniProtKB-KW"/>
</dbReference>
<dbReference type="SUPFAM" id="SSF56176">
    <property type="entry name" value="FAD-binding/transporter-associated domain-like"/>
    <property type="match status" value="1"/>
</dbReference>
<evidence type="ECO:0000256" key="3">
    <source>
        <dbReference type="ARBA" id="ARBA00022723"/>
    </source>
</evidence>
<feature type="domain" description="FAD-binding PCMH-type" evidence="8">
    <location>
        <begin position="32"/>
        <end position="262"/>
    </location>
</feature>
<dbReference type="GO" id="GO:0051536">
    <property type="term" value="F:iron-sulfur cluster binding"/>
    <property type="evidence" value="ECO:0007669"/>
    <property type="project" value="UniProtKB-KW"/>
</dbReference>
<comment type="cofactor">
    <cofactor evidence="1">
        <name>FAD</name>
        <dbReference type="ChEBI" id="CHEBI:57692"/>
    </cofactor>
</comment>
<dbReference type="EMBL" id="CP042467">
    <property type="protein sequence ID" value="QED27004.1"/>
    <property type="molecule type" value="Genomic_DNA"/>
</dbReference>
<evidence type="ECO:0000256" key="2">
    <source>
        <dbReference type="ARBA" id="ARBA00022630"/>
    </source>
</evidence>
<dbReference type="PANTHER" id="PTHR11748:SF119">
    <property type="entry name" value="D-2-HYDROXYGLUTARATE DEHYDROGENASE"/>
    <property type="match status" value="1"/>
</dbReference>
<name>A0A5B8XMY5_9DELT</name>
<dbReference type="Gene3D" id="3.30.70.2740">
    <property type="match status" value="1"/>
</dbReference>
<dbReference type="SUPFAM" id="SSF55103">
    <property type="entry name" value="FAD-linked oxidases, C-terminal domain"/>
    <property type="match status" value="1"/>
</dbReference>
<evidence type="ECO:0000313" key="10">
    <source>
        <dbReference type="Proteomes" id="UP000321595"/>
    </source>
</evidence>
<keyword evidence="4" id="KW-0274">FAD</keyword>
<evidence type="ECO:0000256" key="6">
    <source>
        <dbReference type="ARBA" id="ARBA00023004"/>
    </source>
</evidence>
<keyword evidence="2" id="KW-0285">Flavoprotein</keyword>
<accession>A0A5B8XMY5</accession>
<dbReference type="RefSeq" id="WP_146958689.1">
    <property type="nucleotide sequence ID" value="NZ_CP042467.1"/>
</dbReference>
<keyword evidence="10" id="KW-1185">Reference proteome</keyword>
<dbReference type="GO" id="GO:0071949">
    <property type="term" value="F:FAD binding"/>
    <property type="evidence" value="ECO:0007669"/>
    <property type="project" value="InterPro"/>
</dbReference>
<dbReference type="GO" id="GO:0008720">
    <property type="term" value="F:D-lactate dehydrogenase (NAD+) activity"/>
    <property type="evidence" value="ECO:0007669"/>
    <property type="project" value="TreeGrafter"/>
</dbReference>
<dbReference type="GO" id="GO:1903457">
    <property type="term" value="P:lactate catabolic process"/>
    <property type="evidence" value="ECO:0007669"/>
    <property type="project" value="TreeGrafter"/>
</dbReference>
<keyword evidence="6" id="KW-0408">Iron</keyword>
<dbReference type="InterPro" id="IPR036318">
    <property type="entry name" value="FAD-bd_PCMH-like_sf"/>
</dbReference>
<dbReference type="KEGG" id="bbae:FRD01_07060"/>
<dbReference type="AlphaFoldDB" id="A0A5B8XMY5"/>
<organism evidence="9 10">
    <name type="scientific">Microvenator marinus</name>
    <dbReference type="NCBI Taxonomy" id="2600177"/>
    <lineage>
        <taxon>Bacteria</taxon>
        <taxon>Deltaproteobacteria</taxon>
        <taxon>Bradymonadales</taxon>
        <taxon>Microvenatoraceae</taxon>
        <taxon>Microvenator</taxon>
    </lineage>
</organism>
<evidence type="ECO:0000256" key="7">
    <source>
        <dbReference type="ARBA" id="ARBA00023014"/>
    </source>
</evidence>
<dbReference type="PANTHER" id="PTHR11748">
    <property type="entry name" value="D-LACTATE DEHYDROGENASE"/>
    <property type="match status" value="1"/>
</dbReference>
<evidence type="ECO:0000256" key="5">
    <source>
        <dbReference type="ARBA" id="ARBA00023002"/>
    </source>
</evidence>
<dbReference type="OrthoDB" id="9811557at2"/>
<dbReference type="InterPro" id="IPR017896">
    <property type="entry name" value="4Fe4S_Fe-S-bd"/>
</dbReference>
<dbReference type="PROSITE" id="PS00198">
    <property type="entry name" value="4FE4S_FER_1"/>
    <property type="match status" value="1"/>
</dbReference>
<keyword evidence="5" id="KW-0560">Oxidoreductase</keyword>
<dbReference type="InterPro" id="IPR004113">
    <property type="entry name" value="FAD-bd_oxidored_4_C"/>
</dbReference>
<dbReference type="Pfam" id="PF01565">
    <property type="entry name" value="FAD_binding_4"/>
    <property type="match status" value="1"/>
</dbReference>
<protein>
    <submittedName>
        <fullName evidence="9">FAD-binding protein</fullName>
    </submittedName>
</protein>
<reference evidence="9 10" key="1">
    <citation type="submission" date="2019-08" db="EMBL/GenBank/DDBJ databases">
        <authorList>
            <person name="Liang Q."/>
        </authorList>
    </citation>
    <scope>NUCLEOTIDE SEQUENCE [LARGE SCALE GENOMIC DNA]</scope>
    <source>
        <strain evidence="9 10">V1718</strain>
    </source>
</reference>
<proteinExistence type="predicted"/>
<dbReference type="InterPro" id="IPR006094">
    <property type="entry name" value="Oxid_FAD_bind_N"/>
</dbReference>
<dbReference type="InterPro" id="IPR017900">
    <property type="entry name" value="4Fe4S_Fe_S_CS"/>
</dbReference>
<dbReference type="PROSITE" id="PS51387">
    <property type="entry name" value="FAD_PCMH"/>
    <property type="match status" value="1"/>
</dbReference>
<dbReference type="InterPro" id="IPR016164">
    <property type="entry name" value="FAD-linked_Oxase-like_C"/>
</dbReference>
<dbReference type="GO" id="GO:0004458">
    <property type="term" value="F:D-lactate dehydrogenase (cytochrome) activity"/>
    <property type="evidence" value="ECO:0007669"/>
    <property type="project" value="TreeGrafter"/>
</dbReference>
<keyword evidence="3" id="KW-0479">Metal-binding</keyword>